<evidence type="ECO:0000256" key="8">
    <source>
        <dbReference type="ARBA" id="ARBA00031962"/>
    </source>
</evidence>
<dbReference type="GO" id="GO:0016592">
    <property type="term" value="C:mediator complex"/>
    <property type="evidence" value="ECO:0007669"/>
    <property type="project" value="InterPro"/>
</dbReference>
<evidence type="ECO:0000256" key="1">
    <source>
        <dbReference type="ARBA" id="ARBA00004123"/>
    </source>
</evidence>
<evidence type="ECO:0000256" key="6">
    <source>
        <dbReference type="ARBA" id="ARBA00025687"/>
    </source>
</evidence>
<sequence>MSRALPQSKEALLQSFNKRLKDDVRSILDNFTEIVKTAKVEEESQVSRTTQSEQDHYEMHVRASNIVRAGESLTKLVSELKQFLILNDFAAVNEAVAQRAAHLRTTHEECDRKLVSLRDDIATDLYELEEEFYSSWIPEPPAGPEGGPPQCGGGGEPGGDRGSQGPGGVGGVGGGDPTGATAPAAFLGPRGGGPGSLGDGRPSHAQ</sequence>
<feature type="compositionally biased region" description="Gly residues" evidence="9">
    <location>
        <begin position="149"/>
        <end position="177"/>
    </location>
</feature>
<dbReference type="GO" id="GO:0006357">
    <property type="term" value="P:regulation of transcription by RNA polymerase II"/>
    <property type="evidence" value="ECO:0007669"/>
    <property type="project" value="InterPro"/>
</dbReference>
<dbReference type="CTD" id="6837"/>
<comment type="function">
    <text evidence="6">Component of the Mediator complex, a coactivator involved in the regulated transcription of nearly all RNA polymerase II-dependent genes. Mediator functions as a bridge to convey information from gene-specific regulatory proteins to the basal RNA polymerase II transcription machinery. Mediator is recruited to promoters by direct interactions with regulatory proteins and serves as a scaffold for the assembly of a functional preinitiation complex with RNA polymerase II and the general transcription factors.</text>
</comment>
<reference evidence="11" key="1">
    <citation type="submission" date="2025-08" db="UniProtKB">
        <authorList>
            <consortium name="RefSeq"/>
        </authorList>
    </citation>
    <scope>IDENTIFICATION</scope>
    <source>
        <tissue evidence="11">Sperm</tissue>
    </source>
</reference>
<protein>
    <recommendedName>
        <fullName evidence="2">Mediator of RNA polymerase II transcription subunit 22</fullName>
    </recommendedName>
    <alternativeName>
        <fullName evidence="8">Mediator complex subunit 22</fullName>
    </alternativeName>
    <alternativeName>
        <fullName evidence="7">Surfeit locus protein 5</fullName>
    </alternativeName>
</protein>
<evidence type="ECO:0000256" key="2">
    <source>
        <dbReference type="ARBA" id="ARBA00019695"/>
    </source>
</evidence>
<gene>
    <name evidence="11" type="primary">MED22</name>
</gene>
<feature type="compositionally biased region" description="Low complexity" evidence="9">
    <location>
        <begin position="178"/>
        <end position="188"/>
    </location>
</feature>
<evidence type="ECO:0000256" key="5">
    <source>
        <dbReference type="ARBA" id="ARBA00023242"/>
    </source>
</evidence>
<dbReference type="PANTHER" id="PTHR12434:SF6">
    <property type="entry name" value="MEDIATOR OF RNA POLYMERASE II TRANSCRIPTION SUBUNIT 22"/>
    <property type="match status" value="1"/>
</dbReference>
<keyword evidence="4" id="KW-0804">Transcription</keyword>
<dbReference type="RefSeq" id="XP_032836652.1">
    <property type="nucleotide sequence ID" value="XM_032980761.1"/>
</dbReference>
<proteinExistence type="predicted"/>
<evidence type="ECO:0000256" key="7">
    <source>
        <dbReference type="ARBA" id="ARBA00030744"/>
    </source>
</evidence>
<dbReference type="GO" id="GO:0003712">
    <property type="term" value="F:transcription coregulator activity"/>
    <property type="evidence" value="ECO:0007669"/>
    <property type="project" value="InterPro"/>
</dbReference>
<feature type="region of interest" description="Disordered" evidence="9">
    <location>
        <begin position="136"/>
        <end position="206"/>
    </location>
</feature>
<evidence type="ECO:0000256" key="9">
    <source>
        <dbReference type="SAM" id="MobiDB-lite"/>
    </source>
</evidence>
<dbReference type="Proteomes" id="UP001318040">
    <property type="component" value="Chromosome 74"/>
</dbReference>
<dbReference type="PANTHER" id="PTHR12434">
    <property type="entry name" value="MEDIATOR OF RNA POLYMERASE II TRANSCRIPTION SUBUNIT 22"/>
    <property type="match status" value="1"/>
</dbReference>
<evidence type="ECO:0000313" key="10">
    <source>
        <dbReference type="Proteomes" id="UP001318040"/>
    </source>
</evidence>
<feature type="compositionally biased region" description="Pro residues" evidence="9">
    <location>
        <begin position="138"/>
        <end position="147"/>
    </location>
</feature>
<comment type="subcellular location">
    <subcellularLocation>
        <location evidence="1">Nucleus</location>
    </subcellularLocation>
</comment>
<evidence type="ECO:0000313" key="11">
    <source>
        <dbReference type="RefSeq" id="XP_032836652.1"/>
    </source>
</evidence>
<keyword evidence="5" id="KW-0539">Nucleus</keyword>
<dbReference type="AlphaFoldDB" id="A0AAJ7UI07"/>
<dbReference type="InterPro" id="IPR009332">
    <property type="entry name" value="Med22"/>
</dbReference>
<name>A0AAJ7UI07_PETMA</name>
<keyword evidence="3" id="KW-0805">Transcription regulation</keyword>
<evidence type="ECO:0000256" key="3">
    <source>
        <dbReference type="ARBA" id="ARBA00023015"/>
    </source>
</evidence>
<feature type="compositionally biased region" description="Gly residues" evidence="9">
    <location>
        <begin position="189"/>
        <end position="198"/>
    </location>
</feature>
<accession>A0AAJ7UI07</accession>
<evidence type="ECO:0000256" key="4">
    <source>
        <dbReference type="ARBA" id="ARBA00023163"/>
    </source>
</evidence>
<dbReference type="Pfam" id="PF06179">
    <property type="entry name" value="Med22"/>
    <property type="match status" value="1"/>
</dbReference>
<keyword evidence="10" id="KW-1185">Reference proteome</keyword>
<organism evidence="10 11">
    <name type="scientific">Petromyzon marinus</name>
    <name type="common">Sea lamprey</name>
    <dbReference type="NCBI Taxonomy" id="7757"/>
    <lineage>
        <taxon>Eukaryota</taxon>
        <taxon>Metazoa</taxon>
        <taxon>Chordata</taxon>
        <taxon>Craniata</taxon>
        <taxon>Vertebrata</taxon>
        <taxon>Cyclostomata</taxon>
        <taxon>Hyperoartia</taxon>
        <taxon>Petromyzontiformes</taxon>
        <taxon>Petromyzontidae</taxon>
        <taxon>Petromyzon</taxon>
    </lineage>
</organism>